<dbReference type="SUPFAM" id="SSF89392">
    <property type="entry name" value="Prokaryotic lipoproteins and lipoprotein localization factors"/>
    <property type="match status" value="1"/>
</dbReference>
<name>A0A931DDI6_9ACTN</name>
<dbReference type="PROSITE" id="PS51257">
    <property type="entry name" value="PROKAR_LIPOPROTEIN"/>
    <property type="match status" value="1"/>
</dbReference>
<protein>
    <recommendedName>
        <fullName evidence="4">LppX_LprAFG lipoprotein</fullName>
    </recommendedName>
</protein>
<organism evidence="2 3">
    <name type="scientific">Actinomadura viridis</name>
    <dbReference type="NCBI Taxonomy" id="58110"/>
    <lineage>
        <taxon>Bacteria</taxon>
        <taxon>Bacillati</taxon>
        <taxon>Actinomycetota</taxon>
        <taxon>Actinomycetes</taxon>
        <taxon>Streptosporangiales</taxon>
        <taxon>Thermomonosporaceae</taxon>
        <taxon>Actinomadura</taxon>
    </lineage>
</organism>
<proteinExistence type="predicted"/>
<reference evidence="2" key="1">
    <citation type="submission" date="2020-11" db="EMBL/GenBank/DDBJ databases">
        <title>Sequencing the genomes of 1000 actinobacteria strains.</title>
        <authorList>
            <person name="Klenk H.-P."/>
        </authorList>
    </citation>
    <scope>NUCLEOTIDE SEQUENCE</scope>
    <source>
        <strain evidence="2">DSM 43175</strain>
    </source>
</reference>
<dbReference type="Proteomes" id="UP000614047">
    <property type="component" value="Unassembled WGS sequence"/>
</dbReference>
<gene>
    <name evidence="2" type="ORF">IW256_000495</name>
</gene>
<keyword evidence="1" id="KW-0732">Signal</keyword>
<accession>A0A931DDI6</accession>
<dbReference type="EMBL" id="JADOUA010000001">
    <property type="protein sequence ID" value="MBG6086382.1"/>
    <property type="molecule type" value="Genomic_DNA"/>
</dbReference>
<feature type="chain" id="PRO_5038865694" description="LppX_LprAFG lipoprotein" evidence="1">
    <location>
        <begin position="19"/>
        <end position="280"/>
    </location>
</feature>
<evidence type="ECO:0000313" key="2">
    <source>
        <dbReference type="EMBL" id="MBG6086382.1"/>
    </source>
</evidence>
<dbReference type="AlphaFoldDB" id="A0A931DDI6"/>
<dbReference type="InterPro" id="IPR029046">
    <property type="entry name" value="LolA/LolB/LppX"/>
</dbReference>
<keyword evidence="3" id="KW-1185">Reference proteome</keyword>
<dbReference type="Gene3D" id="2.50.20.20">
    <property type="match status" value="1"/>
</dbReference>
<sequence length="280" mass="29958">MIRRFVAGTAMATGLALALTGCLGEAKEKAGEAGGAIKMSAAQMLGKAAEKTGQNDTFKTDMTVDSKLQQGAMKMRTVMETRLRPEVAMKMNVDPMTVAGQNIPGYEARLIGSTMYLNMPALASANGGKPWSRISLNDMGGQMGGLNLGKMLDQAKQQSPAEQTRMFTASKDVREVGTETVGGVKTRHFTGTVTPQEALAKLDPENRKAMESLFQQIGGKAYAFDLWVGDDDLPRKVITTMDTSMGQVTSTAIYSDFGKPVNVVAPPEAKVGDFKMPSMN</sequence>
<comment type="caution">
    <text evidence="2">The sequence shown here is derived from an EMBL/GenBank/DDBJ whole genome shotgun (WGS) entry which is preliminary data.</text>
</comment>
<feature type="signal peptide" evidence="1">
    <location>
        <begin position="1"/>
        <end position="18"/>
    </location>
</feature>
<evidence type="ECO:0008006" key="4">
    <source>
        <dbReference type="Google" id="ProtNLM"/>
    </source>
</evidence>
<evidence type="ECO:0000256" key="1">
    <source>
        <dbReference type="SAM" id="SignalP"/>
    </source>
</evidence>
<evidence type="ECO:0000313" key="3">
    <source>
        <dbReference type="Proteomes" id="UP000614047"/>
    </source>
</evidence>
<dbReference type="RefSeq" id="WP_197009395.1">
    <property type="nucleotide sequence ID" value="NZ_BAABES010000013.1"/>
</dbReference>